<evidence type="ECO:0000256" key="1">
    <source>
        <dbReference type="SAM" id="MobiDB-lite"/>
    </source>
</evidence>
<reference evidence="2" key="1">
    <citation type="submission" date="2023-01" db="EMBL/GenBank/DDBJ databases">
        <title>Genome assembly of the deep-sea coral Lophelia pertusa.</title>
        <authorList>
            <person name="Herrera S."/>
            <person name="Cordes E."/>
        </authorList>
    </citation>
    <scope>NUCLEOTIDE SEQUENCE</scope>
    <source>
        <strain evidence="2">USNM1676648</strain>
        <tissue evidence="2">Polyp</tissue>
    </source>
</reference>
<evidence type="ECO:0000313" key="3">
    <source>
        <dbReference type="Proteomes" id="UP001163046"/>
    </source>
</evidence>
<dbReference type="Proteomes" id="UP001163046">
    <property type="component" value="Unassembled WGS sequence"/>
</dbReference>
<sequence length="116" mass="13247">MVAELVTMISTKDPHAFWYFVHSLKTFQGRNGLFELFHGNINCCVCEEVQAKEKEIVLYLPEANETAFGLLKLWGKKIADRQLIPQLKRGSGRKAGGRHQDKDKKPQKDVTNGFTR</sequence>
<feature type="region of interest" description="Disordered" evidence="1">
    <location>
        <begin position="85"/>
        <end position="116"/>
    </location>
</feature>
<organism evidence="2 3">
    <name type="scientific">Desmophyllum pertusum</name>
    <dbReference type="NCBI Taxonomy" id="174260"/>
    <lineage>
        <taxon>Eukaryota</taxon>
        <taxon>Metazoa</taxon>
        <taxon>Cnidaria</taxon>
        <taxon>Anthozoa</taxon>
        <taxon>Hexacorallia</taxon>
        <taxon>Scleractinia</taxon>
        <taxon>Caryophylliina</taxon>
        <taxon>Caryophylliidae</taxon>
        <taxon>Desmophyllum</taxon>
    </lineage>
</organism>
<proteinExistence type="predicted"/>
<comment type="caution">
    <text evidence="2">The sequence shown here is derived from an EMBL/GenBank/DDBJ whole genome shotgun (WGS) entry which is preliminary data.</text>
</comment>
<dbReference type="OrthoDB" id="10306557at2759"/>
<feature type="compositionally biased region" description="Basic and acidic residues" evidence="1">
    <location>
        <begin position="98"/>
        <end position="108"/>
    </location>
</feature>
<accession>A0A9X0D1H8</accession>
<evidence type="ECO:0000313" key="2">
    <source>
        <dbReference type="EMBL" id="KAJ7383697.1"/>
    </source>
</evidence>
<name>A0A9X0D1H8_9CNID</name>
<dbReference type="EMBL" id="MU825895">
    <property type="protein sequence ID" value="KAJ7383697.1"/>
    <property type="molecule type" value="Genomic_DNA"/>
</dbReference>
<dbReference type="AlphaFoldDB" id="A0A9X0D1H8"/>
<protein>
    <submittedName>
        <fullName evidence="2">Uncharacterized protein</fullName>
    </submittedName>
</protein>
<keyword evidence="3" id="KW-1185">Reference proteome</keyword>
<gene>
    <name evidence="2" type="ORF">OS493_026227</name>
</gene>